<proteinExistence type="predicted"/>
<dbReference type="eggNOG" id="COG5005">
    <property type="taxonomic scope" value="Bacteria"/>
</dbReference>
<organism evidence="1 2">
    <name type="scientific">Nitrosospira lacus</name>
    <dbReference type="NCBI Taxonomy" id="1288494"/>
    <lineage>
        <taxon>Bacteria</taxon>
        <taxon>Pseudomonadati</taxon>
        <taxon>Pseudomonadota</taxon>
        <taxon>Betaproteobacteria</taxon>
        <taxon>Nitrosomonadales</taxon>
        <taxon>Nitrosomonadaceae</taxon>
        <taxon>Nitrosospira</taxon>
    </lineage>
</organism>
<dbReference type="Proteomes" id="UP000012179">
    <property type="component" value="Chromosome"/>
</dbReference>
<dbReference type="NCBIfam" id="TIGR01635">
    <property type="entry name" value="tail_comp_S"/>
    <property type="match status" value="1"/>
</dbReference>
<dbReference type="AlphaFoldDB" id="A0A1W6SQY0"/>
<protein>
    <submittedName>
        <fullName evidence="1">Phage virion morphogenesis protein</fullName>
    </submittedName>
</protein>
<name>A0A1W6SQY0_9PROT</name>
<dbReference type="OrthoDB" id="2081253at2"/>
<accession>A0A1W6SQY0</accession>
<dbReference type="InterPro" id="IPR006522">
    <property type="entry name" value="Phage_virion_morphogenesis"/>
</dbReference>
<dbReference type="EMBL" id="CP021106">
    <property type="protein sequence ID" value="ARO88172.1"/>
    <property type="molecule type" value="Genomic_DNA"/>
</dbReference>
<evidence type="ECO:0000313" key="1">
    <source>
        <dbReference type="EMBL" id="ARO88172.1"/>
    </source>
</evidence>
<reference evidence="1 2" key="1">
    <citation type="journal article" date="2015" name="Int. J. Syst. Evol. Microbiol.">
        <title>Nitrosospira lacus sp. nov., a psychrotolerant, ammonia-oxidizing bacterium from sandy lake sediment.</title>
        <authorList>
            <person name="Urakawa H."/>
            <person name="Garcia J.C."/>
            <person name="Nielsen J.L."/>
            <person name="Le V.Q."/>
            <person name="Kozlowski J.A."/>
            <person name="Stein L.Y."/>
            <person name="Lim C.K."/>
            <person name="Pommerening-Roser A."/>
            <person name="Martens-Habbena W."/>
            <person name="Stahl D.A."/>
            <person name="Klotz M.G."/>
        </authorList>
    </citation>
    <scope>NUCLEOTIDE SEQUENCE [LARGE SCALE GENOMIC DNA]</scope>
    <source>
        <strain evidence="1 2">APG3</strain>
    </source>
</reference>
<dbReference type="RefSeq" id="WP_004177682.1">
    <property type="nucleotide sequence ID" value="NZ_CP021106.3"/>
</dbReference>
<sequence length="182" mass="19770">MARIEIQVDDRGAMRGLDELIRRGGDLSGPLAMIGEKIADSTMDRFGTSRGPDGQAWAPNSHLVIRQLLERKPGAFSRRTGGLTEKGKSFVAGKKPLVGETRSLSTTIRYQLLGRDAVVIGSSMIYAGTHQFGARKGAFGKTRRGAHIPWGNIPARPFLGISEQDRGTIIDVINDYLTGSNY</sequence>
<evidence type="ECO:0000313" key="2">
    <source>
        <dbReference type="Proteomes" id="UP000012179"/>
    </source>
</evidence>
<gene>
    <name evidence="1" type="ORF">EBAPG3_010500</name>
</gene>
<dbReference type="KEGG" id="nlc:EBAPG3_010500"/>
<keyword evidence="2" id="KW-1185">Reference proteome</keyword>
<dbReference type="Pfam" id="PF05069">
    <property type="entry name" value="Phage_tail_S"/>
    <property type="match status" value="1"/>
</dbReference>